<feature type="compositionally biased region" description="Polar residues" evidence="1">
    <location>
        <begin position="286"/>
        <end position="299"/>
    </location>
</feature>
<proteinExistence type="predicted"/>
<dbReference type="OrthoDB" id="2658212at2759"/>
<feature type="compositionally biased region" description="Low complexity" evidence="1">
    <location>
        <begin position="466"/>
        <end position="480"/>
    </location>
</feature>
<feature type="region of interest" description="Disordered" evidence="1">
    <location>
        <begin position="542"/>
        <end position="747"/>
    </location>
</feature>
<dbReference type="AlphaFoldDB" id="A0A165CB48"/>
<protein>
    <submittedName>
        <fullName evidence="2">Uncharacterized protein</fullName>
    </submittedName>
</protein>
<organism evidence="2 3">
    <name type="scientific">Calocera cornea HHB12733</name>
    <dbReference type="NCBI Taxonomy" id="1353952"/>
    <lineage>
        <taxon>Eukaryota</taxon>
        <taxon>Fungi</taxon>
        <taxon>Dikarya</taxon>
        <taxon>Basidiomycota</taxon>
        <taxon>Agaricomycotina</taxon>
        <taxon>Dacrymycetes</taxon>
        <taxon>Dacrymycetales</taxon>
        <taxon>Dacrymycetaceae</taxon>
        <taxon>Calocera</taxon>
    </lineage>
</organism>
<feature type="region of interest" description="Disordered" evidence="1">
    <location>
        <begin position="354"/>
        <end position="421"/>
    </location>
</feature>
<evidence type="ECO:0000313" key="3">
    <source>
        <dbReference type="Proteomes" id="UP000076842"/>
    </source>
</evidence>
<evidence type="ECO:0000313" key="2">
    <source>
        <dbReference type="EMBL" id="KZT50522.1"/>
    </source>
</evidence>
<feature type="compositionally biased region" description="Pro residues" evidence="1">
    <location>
        <begin position="1"/>
        <end position="12"/>
    </location>
</feature>
<evidence type="ECO:0000256" key="1">
    <source>
        <dbReference type="SAM" id="MobiDB-lite"/>
    </source>
</evidence>
<dbReference type="EMBL" id="KV424165">
    <property type="protein sequence ID" value="KZT50522.1"/>
    <property type="molecule type" value="Genomic_DNA"/>
</dbReference>
<feature type="compositionally biased region" description="Low complexity" evidence="1">
    <location>
        <begin position="176"/>
        <end position="198"/>
    </location>
</feature>
<dbReference type="InParanoid" id="A0A165CB48"/>
<gene>
    <name evidence="2" type="ORF">CALCODRAFT_559073</name>
</gene>
<feature type="compositionally biased region" description="Low complexity" evidence="1">
    <location>
        <begin position="143"/>
        <end position="159"/>
    </location>
</feature>
<sequence length="747" mass="76818">MHGSSPPAPPASPRHTAPTASIAPTTHALPVPRHTMSTFRDLPGAAFRMDTQLEVTTVLANCGGNVGLASRAIRLWIESKQRKGRAEQDIITKVEGMERKYTFDASLHEAFHAARAETGLPRSKVLPPSRRVREAEERERQNSGGSPTTPTGPSMPSPTAAQFNTSAQPSSPQTFHPHTPSLTTGSSGPPSSVGSPSLRAQQPQGKREHEFRPYSALQQQQQQQQWGQPGPSRSPYAPYSPYAQHQPQHYPPPSPQAQGAAAAAAAGARYSPESHLPYLRSPSPAPTTSTRRWSQGSFETITDGGGTATSASASMLSFATSSAASSASGGDDESLYNGAPFLAAGFPMTRTLAQSPRLRGDPGPGPSPTLSAQGRGYPLARTVASGPGRVRGGWTLDHPQLESEAELSSASSGSGSAGTGESLRDWRAAVDLIEHFPSTPTPQSYSNVSPAETVRASTPRSQVSTAHPSPLSSASAGPPLARRPQDRTSALHVSRPDSPLISFSLPPAALDADAPSSLQAGKALVTPAALLNVHGHALANGNGMASPVSPNTHTHSFGPRPRPPSGQKQLPAPPLSPIVPLAGLASNGSGSGSGKSPSPVSPASRSSAGPTSPHPQLARQPSLTRSSPSPNPNSAPPKQSPLQNALLGPAHSHSPDPSSATAASTNTSSGSDWAQPSAGSGRPTPAQTANIGPGSGGVSPTHPGLGARAVAPRHQFSGDSVRTVGGSELPPPAYSPIDPRLMEALGI</sequence>
<dbReference type="STRING" id="1353952.A0A165CB48"/>
<feature type="region of interest" description="Disordered" evidence="1">
    <location>
        <begin position="1"/>
        <end position="28"/>
    </location>
</feature>
<dbReference type="Proteomes" id="UP000076842">
    <property type="component" value="Unassembled WGS sequence"/>
</dbReference>
<feature type="compositionally biased region" description="Polar residues" evidence="1">
    <location>
        <begin position="441"/>
        <end position="465"/>
    </location>
</feature>
<name>A0A165CB48_9BASI</name>
<accession>A0A165CB48</accession>
<feature type="compositionally biased region" description="Polar residues" evidence="1">
    <location>
        <begin position="160"/>
        <end position="174"/>
    </location>
</feature>
<reference evidence="2 3" key="1">
    <citation type="journal article" date="2016" name="Mol. Biol. Evol.">
        <title>Comparative Genomics of Early-Diverging Mushroom-Forming Fungi Provides Insights into the Origins of Lignocellulose Decay Capabilities.</title>
        <authorList>
            <person name="Nagy L.G."/>
            <person name="Riley R."/>
            <person name="Tritt A."/>
            <person name="Adam C."/>
            <person name="Daum C."/>
            <person name="Floudas D."/>
            <person name="Sun H."/>
            <person name="Yadav J.S."/>
            <person name="Pangilinan J."/>
            <person name="Larsson K.H."/>
            <person name="Matsuura K."/>
            <person name="Barry K."/>
            <person name="Labutti K."/>
            <person name="Kuo R."/>
            <person name="Ohm R.A."/>
            <person name="Bhattacharya S.S."/>
            <person name="Shirouzu T."/>
            <person name="Yoshinaga Y."/>
            <person name="Martin F.M."/>
            <person name="Grigoriev I.V."/>
            <person name="Hibbett D.S."/>
        </authorList>
    </citation>
    <scope>NUCLEOTIDE SEQUENCE [LARGE SCALE GENOMIC DNA]</scope>
    <source>
        <strain evidence="2 3">HHB12733</strain>
    </source>
</reference>
<feature type="compositionally biased region" description="Pro residues" evidence="1">
    <location>
        <begin position="629"/>
        <end position="639"/>
    </location>
</feature>
<feature type="region of interest" description="Disordered" evidence="1">
    <location>
        <begin position="118"/>
        <end position="310"/>
    </location>
</feature>
<keyword evidence="3" id="KW-1185">Reference proteome</keyword>
<feature type="region of interest" description="Disordered" evidence="1">
    <location>
        <begin position="437"/>
        <end position="498"/>
    </location>
</feature>
<feature type="compositionally biased region" description="Low complexity" evidence="1">
    <location>
        <begin position="582"/>
        <end position="610"/>
    </location>
</feature>
<feature type="compositionally biased region" description="Low complexity" evidence="1">
    <location>
        <begin position="256"/>
        <end position="268"/>
    </location>
</feature>
<feature type="compositionally biased region" description="Low complexity" evidence="1">
    <location>
        <begin position="648"/>
        <end position="672"/>
    </location>
</feature>
<feature type="compositionally biased region" description="Basic and acidic residues" evidence="1">
    <location>
        <begin position="131"/>
        <end position="141"/>
    </location>
</feature>
<feature type="compositionally biased region" description="Low complexity" evidence="1">
    <location>
        <begin position="218"/>
        <end position="248"/>
    </location>
</feature>